<dbReference type="SUPFAM" id="SSF54768">
    <property type="entry name" value="dsRNA-binding domain-like"/>
    <property type="match status" value="1"/>
</dbReference>
<feature type="compositionally biased region" description="Low complexity" evidence="1">
    <location>
        <begin position="159"/>
        <end position="175"/>
    </location>
</feature>
<evidence type="ECO:0000313" key="3">
    <source>
        <dbReference type="Proteomes" id="UP000009172"/>
    </source>
</evidence>
<dbReference type="EMBL" id="GG698506">
    <property type="protein sequence ID" value="EGD97995.1"/>
    <property type="molecule type" value="Genomic_DNA"/>
</dbReference>
<dbReference type="OrthoDB" id="5274873at2759"/>
<reference evidence="3" key="1">
    <citation type="journal article" date="2012" name="MBio">
        <title>Comparative genome analysis of Trichophyton rubrum and related dermatophytes reveals candidate genes involved in infection.</title>
        <authorList>
            <person name="Martinez D.A."/>
            <person name="Oliver B.G."/>
            <person name="Graeser Y."/>
            <person name="Goldberg J.M."/>
            <person name="Li W."/>
            <person name="Martinez-Rossi N.M."/>
            <person name="Monod M."/>
            <person name="Shelest E."/>
            <person name="Barton R.C."/>
            <person name="Birch E."/>
            <person name="Brakhage A.A."/>
            <person name="Chen Z."/>
            <person name="Gurr S.J."/>
            <person name="Heiman D."/>
            <person name="Heitman J."/>
            <person name="Kosti I."/>
            <person name="Rossi A."/>
            <person name="Saif S."/>
            <person name="Samalova M."/>
            <person name="Saunders C.W."/>
            <person name="Shea T."/>
            <person name="Summerbell R.C."/>
            <person name="Xu J."/>
            <person name="Young S."/>
            <person name="Zeng Q."/>
            <person name="Birren B.W."/>
            <person name="Cuomo C.A."/>
            <person name="White T.C."/>
        </authorList>
    </citation>
    <scope>NUCLEOTIDE SEQUENCE [LARGE SCALE GENOMIC DNA]</scope>
    <source>
        <strain evidence="3">CBS 112818</strain>
    </source>
</reference>
<organism evidence="2 3">
    <name type="scientific">Trichophyton tonsurans (strain CBS 112818)</name>
    <name type="common">Scalp ringworm fungus</name>
    <dbReference type="NCBI Taxonomy" id="647933"/>
    <lineage>
        <taxon>Eukaryota</taxon>
        <taxon>Fungi</taxon>
        <taxon>Dikarya</taxon>
        <taxon>Ascomycota</taxon>
        <taxon>Pezizomycotina</taxon>
        <taxon>Eurotiomycetes</taxon>
        <taxon>Eurotiomycetidae</taxon>
        <taxon>Onygenales</taxon>
        <taxon>Arthrodermataceae</taxon>
        <taxon>Trichophyton</taxon>
    </lineage>
</organism>
<dbReference type="Proteomes" id="UP000009172">
    <property type="component" value="Unassembled WGS sequence"/>
</dbReference>
<evidence type="ECO:0000313" key="2">
    <source>
        <dbReference type="EMBL" id="EGD97995.1"/>
    </source>
</evidence>
<feature type="compositionally biased region" description="Basic and acidic residues" evidence="1">
    <location>
        <begin position="146"/>
        <end position="155"/>
    </location>
</feature>
<feature type="region of interest" description="Disordered" evidence="1">
    <location>
        <begin position="144"/>
        <end position="182"/>
    </location>
</feature>
<name>F2S355_TRIT1</name>
<gene>
    <name evidence="2" type="ORF">TESG_05293</name>
</gene>
<dbReference type="Gene3D" id="3.30.160.20">
    <property type="match status" value="1"/>
</dbReference>
<keyword evidence="3" id="KW-1185">Reference proteome</keyword>
<protein>
    <submittedName>
        <fullName evidence="2">Uncharacterized protein</fullName>
    </submittedName>
</protein>
<proteinExistence type="predicted"/>
<sequence>MSKTICLPVYLPTRSINIVYCLSFLFFHSSRKFQDNCQLSPPIQPLPDQPITSVLFLAGLCRRRRWPEPLYEQVNNGSSGSGYTCVVRVNNREYQTDEVCQTELLAREKAAMRAYLICRNFSVNDGMYPAGHDHGGVVQGIPVAIGKDRRPRYSDDTDTSTTSSGDSRSGGSSPESYERKWR</sequence>
<accession>F2S355</accession>
<dbReference type="AlphaFoldDB" id="F2S355"/>
<evidence type="ECO:0000256" key="1">
    <source>
        <dbReference type="SAM" id="MobiDB-lite"/>
    </source>
</evidence>
<dbReference type="HOGENOM" id="CLU_099958_1_0_1"/>